<feature type="compositionally biased region" description="Polar residues" evidence="1">
    <location>
        <begin position="773"/>
        <end position="785"/>
    </location>
</feature>
<dbReference type="Pfam" id="PF13911">
    <property type="entry name" value="AhpC-TSA_2"/>
    <property type="match status" value="1"/>
</dbReference>
<evidence type="ECO:0000313" key="2">
    <source>
        <dbReference type="EMBL" id="BEI88896.1"/>
    </source>
</evidence>
<feature type="compositionally biased region" description="Basic and acidic residues" evidence="1">
    <location>
        <begin position="186"/>
        <end position="199"/>
    </location>
</feature>
<feature type="compositionally biased region" description="Basic and acidic residues" evidence="1">
    <location>
        <begin position="281"/>
        <end position="291"/>
    </location>
</feature>
<dbReference type="PANTHER" id="PTHR28630">
    <property type="match status" value="1"/>
</dbReference>
<feature type="compositionally biased region" description="Polar residues" evidence="1">
    <location>
        <begin position="200"/>
        <end position="211"/>
    </location>
</feature>
<reference evidence="2" key="1">
    <citation type="journal article" date="2023" name="BMC Genomics">
        <title>Chromosome-level genome assemblies of Cutaneotrichosporon spp. (Trichosporonales, Basidiomycota) reveal imbalanced evolution between nucleotide sequences and chromosome synteny.</title>
        <authorList>
            <person name="Kobayashi Y."/>
            <person name="Kayamori A."/>
            <person name="Aoki K."/>
            <person name="Shiwa Y."/>
            <person name="Matsutani M."/>
            <person name="Fujita N."/>
            <person name="Sugita T."/>
            <person name="Iwasaki W."/>
            <person name="Tanaka N."/>
            <person name="Takashima M."/>
        </authorList>
    </citation>
    <scope>NUCLEOTIDE SEQUENCE</scope>
    <source>
        <strain evidence="2">HIS019</strain>
    </source>
</reference>
<evidence type="ECO:0000256" key="1">
    <source>
        <dbReference type="SAM" id="MobiDB-lite"/>
    </source>
</evidence>
<keyword evidence="3" id="KW-1185">Reference proteome</keyword>
<feature type="region of interest" description="Disordered" evidence="1">
    <location>
        <begin position="172"/>
        <end position="326"/>
    </location>
</feature>
<gene>
    <name evidence="2" type="ORF">CcaverHIS019_0202580</name>
</gene>
<dbReference type="GeneID" id="85492767"/>
<feature type="compositionally biased region" description="Polar residues" evidence="1">
    <location>
        <begin position="293"/>
        <end position="306"/>
    </location>
</feature>
<protein>
    <recommendedName>
        <fullName evidence="4">Thioredoxin domain-containing protein</fullName>
    </recommendedName>
</protein>
<evidence type="ECO:0000313" key="3">
    <source>
        <dbReference type="Proteomes" id="UP001233271"/>
    </source>
</evidence>
<sequence>MARLSGTTASGWRDSGSTSGTATANVRDSTVTIASSRSLNLRELPEVRMSLVSTETGESVGFFPTSPTNPTSQDMELSTFSDRSPEKRHGKQWLPVLAPVWGSAAQSDKYSYLASTTTLLDDARAVNPEVSRPAGDVIPTHMANSSLDHTRLTARVGGMTGQTRESLAAWDEDMPLPTPPLPSQHRFGDSTDTFEHSSDPHSTSTFPTNRAPSFHHTSKGSPRPGNDRVIDSQFSLASTSSAMADYDSDGSDGSDNGMRGDASPFGRTSFGCDAPDDDATEDRARKLREEFFTNPSAGRSHSSLTSVEDRAKTPTHLRGGSDDSNMGSLVGLRSAVLTQPMARHSVESFHEAAAAGPIKDVPLRKKSLTNLLRKRNEEERKNEAKKLPSLPVPVEADEYYMDPDPQSVYNVCNDKYLRKTLLNPPEPEIDEVFDVWRPPSQRRMWEAGTCTIRNEDGKLIPFSDLFPKWEDTPKSGPPPRVMLLFLRHFWCGPCQDYTLESISTLDTKLLAANNVKVYVIGSGHWKLLKPYRSLFQCPFPFFTDGPRKLFNLLGLIKKASVLPFKYPWKDAERGGYNHRPLMKQAVAGFKNAFLHMPMAYPGHWTQLGGEFILSPGYKCDFAHRMTTMANHMEAYEVLQHIHVSHPPPLKSKAIPSAPTLAQEEAREEIGRLTRELRQWQEDRDIELQRMRNKRSARRGGLLAPTDDKAFRRISATSTWSGYVRTVLRDEAAAELAQMPEIPAAHRKGETVIIDPDIVHIGPESDYVVEETLPSDSPDQSVSLRSSGVPDLVDSQTASSGQDSLCSRTCSLDPEVSATFGGIAGSPVEPDSVDPAEMERRFAAAMAAARGQERIAAATNNRWSMPPQLPRHILPAPATDVGVAY</sequence>
<accession>A0AA48KZQ4</accession>
<dbReference type="PANTHER" id="PTHR28630:SF3">
    <property type="entry name" value="PEROXIREDOXIN-LIKE 2C"/>
    <property type="match status" value="1"/>
</dbReference>
<dbReference type="InterPro" id="IPR032801">
    <property type="entry name" value="PXL2A/B/C"/>
</dbReference>
<dbReference type="Proteomes" id="UP001233271">
    <property type="component" value="Chromosome 2"/>
</dbReference>
<dbReference type="KEGG" id="ccac:CcaHIS019_0202580"/>
<feature type="region of interest" description="Disordered" evidence="1">
    <location>
        <begin position="770"/>
        <end position="805"/>
    </location>
</feature>
<feature type="compositionally biased region" description="Polar residues" evidence="1">
    <location>
        <begin position="65"/>
        <end position="82"/>
    </location>
</feature>
<feature type="region of interest" description="Disordered" evidence="1">
    <location>
        <begin position="58"/>
        <end position="87"/>
    </location>
</feature>
<evidence type="ECO:0008006" key="4">
    <source>
        <dbReference type="Google" id="ProtNLM"/>
    </source>
</evidence>
<dbReference type="AlphaFoldDB" id="A0AA48KZQ4"/>
<dbReference type="SUPFAM" id="SSF52833">
    <property type="entry name" value="Thioredoxin-like"/>
    <property type="match status" value="1"/>
</dbReference>
<dbReference type="EMBL" id="AP028213">
    <property type="protein sequence ID" value="BEI88896.1"/>
    <property type="molecule type" value="Genomic_DNA"/>
</dbReference>
<dbReference type="RefSeq" id="XP_060454162.1">
    <property type="nucleotide sequence ID" value="XM_060597250.1"/>
</dbReference>
<dbReference type="CDD" id="cd02970">
    <property type="entry name" value="PRX_like2"/>
    <property type="match status" value="1"/>
</dbReference>
<organism evidence="2 3">
    <name type="scientific">Cutaneotrichosporon cavernicola</name>
    <dbReference type="NCBI Taxonomy" id="279322"/>
    <lineage>
        <taxon>Eukaryota</taxon>
        <taxon>Fungi</taxon>
        <taxon>Dikarya</taxon>
        <taxon>Basidiomycota</taxon>
        <taxon>Agaricomycotina</taxon>
        <taxon>Tremellomycetes</taxon>
        <taxon>Trichosporonales</taxon>
        <taxon>Trichosporonaceae</taxon>
        <taxon>Cutaneotrichosporon</taxon>
    </lineage>
</organism>
<dbReference type="InterPro" id="IPR036249">
    <property type="entry name" value="Thioredoxin-like_sf"/>
</dbReference>
<name>A0AA48KZQ4_9TREE</name>
<feature type="region of interest" description="Disordered" evidence="1">
    <location>
        <begin position="1"/>
        <end position="24"/>
    </location>
</feature>
<feature type="compositionally biased region" description="Polar residues" evidence="1">
    <location>
        <begin position="793"/>
        <end position="805"/>
    </location>
</feature>
<proteinExistence type="predicted"/>
<dbReference type="Gene3D" id="3.40.30.10">
    <property type="entry name" value="Glutaredoxin"/>
    <property type="match status" value="1"/>
</dbReference>